<dbReference type="AlphaFoldDB" id="A0A5R8KEX3"/>
<name>A0A5R8KEX3_9BACT</name>
<keyword evidence="4" id="KW-0862">Zinc</keyword>
<accession>A0A5R8KEX3</accession>
<dbReference type="PANTHER" id="PTHR35005:SF1">
    <property type="entry name" value="2-AMINO-5-FORMYLAMINO-6-RIBOSYLAMINOPYRIMIDIN-4(3H)-ONE 5'-MONOPHOSPHATE DEFORMYLASE"/>
    <property type="match status" value="1"/>
</dbReference>
<evidence type="ECO:0000256" key="4">
    <source>
        <dbReference type="ARBA" id="ARBA00022833"/>
    </source>
</evidence>
<evidence type="ECO:0000256" key="3">
    <source>
        <dbReference type="ARBA" id="ARBA00022801"/>
    </source>
</evidence>
<keyword evidence="2" id="KW-0479">Metal-binding</keyword>
<dbReference type="Pfam" id="PF02633">
    <property type="entry name" value="Creatininase"/>
    <property type="match status" value="1"/>
</dbReference>
<gene>
    <name evidence="6" type="ORF">FEM03_11120</name>
</gene>
<dbReference type="InterPro" id="IPR024087">
    <property type="entry name" value="Creatininase-like_sf"/>
</dbReference>
<protein>
    <submittedName>
        <fullName evidence="6">Creatininase family protein</fullName>
    </submittedName>
</protein>
<evidence type="ECO:0000313" key="6">
    <source>
        <dbReference type="EMBL" id="TLD70850.1"/>
    </source>
</evidence>
<keyword evidence="7" id="KW-1185">Reference proteome</keyword>
<evidence type="ECO:0000256" key="1">
    <source>
        <dbReference type="ARBA" id="ARBA00001947"/>
    </source>
</evidence>
<dbReference type="OrthoDB" id="9801445at2"/>
<dbReference type="PANTHER" id="PTHR35005">
    <property type="entry name" value="3-DEHYDRO-SCYLLO-INOSOSE HYDROLASE"/>
    <property type="match status" value="1"/>
</dbReference>
<comment type="similarity">
    <text evidence="5">Belongs to the creatininase superfamily.</text>
</comment>
<evidence type="ECO:0000313" key="7">
    <source>
        <dbReference type="Proteomes" id="UP000306196"/>
    </source>
</evidence>
<evidence type="ECO:0000256" key="5">
    <source>
        <dbReference type="ARBA" id="ARBA00024029"/>
    </source>
</evidence>
<dbReference type="RefSeq" id="WP_138086320.1">
    <property type="nucleotide sequence ID" value="NZ_VAUV01000007.1"/>
</dbReference>
<keyword evidence="3" id="KW-0378">Hydrolase</keyword>
<dbReference type="Gene3D" id="3.40.50.10310">
    <property type="entry name" value="Creatininase"/>
    <property type="match status" value="1"/>
</dbReference>
<comment type="cofactor">
    <cofactor evidence="1">
        <name>Zn(2+)</name>
        <dbReference type="ChEBI" id="CHEBI:29105"/>
    </cofactor>
</comment>
<evidence type="ECO:0000256" key="2">
    <source>
        <dbReference type="ARBA" id="ARBA00022723"/>
    </source>
</evidence>
<organism evidence="6 7">
    <name type="scientific">Phragmitibacter flavus</name>
    <dbReference type="NCBI Taxonomy" id="2576071"/>
    <lineage>
        <taxon>Bacteria</taxon>
        <taxon>Pseudomonadati</taxon>
        <taxon>Verrucomicrobiota</taxon>
        <taxon>Verrucomicrobiia</taxon>
        <taxon>Verrucomicrobiales</taxon>
        <taxon>Verrucomicrobiaceae</taxon>
        <taxon>Phragmitibacter</taxon>
    </lineage>
</organism>
<reference evidence="6 7" key="1">
    <citation type="submission" date="2019-05" db="EMBL/GenBank/DDBJ databases">
        <title>Verrucobacter flavum gen. nov., sp. nov. a new member of the family Verrucomicrobiaceae.</title>
        <authorList>
            <person name="Szuroczki S."/>
            <person name="Abbaszade G."/>
            <person name="Szabo A."/>
            <person name="Felfoldi T."/>
            <person name="Schumann P."/>
            <person name="Boka K."/>
            <person name="Keki Z."/>
            <person name="Toumi M."/>
            <person name="Toth E."/>
        </authorList>
    </citation>
    <scope>NUCLEOTIDE SEQUENCE [LARGE SCALE GENOMIC DNA]</scope>
    <source>
        <strain evidence="6 7">MG-N-17</strain>
    </source>
</reference>
<proteinExistence type="inferred from homology"/>
<dbReference type="GO" id="GO:0009231">
    <property type="term" value="P:riboflavin biosynthetic process"/>
    <property type="evidence" value="ECO:0007669"/>
    <property type="project" value="TreeGrafter"/>
</dbReference>
<dbReference type="Proteomes" id="UP000306196">
    <property type="component" value="Unassembled WGS sequence"/>
</dbReference>
<dbReference type="InterPro" id="IPR003785">
    <property type="entry name" value="Creatininase/forma_Hydrolase"/>
</dbReference>
<sequence length="259" mass="28702">MKPKTVFLDEMTNPELEEFLKRHHTVFIPVGATEQHGPHSPLGTDVFLPKEIARRVALERGDVVVAPALPYTLSYPHQGFVGEFSLRIETFMAVIRDVAVSFAKSGFKRIVFLNGHFDNTYALAYACAQAAPDMPADAKAFPFNHWDGYTAEQMQAFGMHAGVGETSMVMAINPDWVDAEKLNVEHPRFPESKTKSAALHTAFFYSSPGSVYRITESGTWGDATGATAEKGEAFLEQGTRSVIELLEDMERMLAETPIR</sequence>
<dbReference type="EMBL" id="VAUV01000007">
    <property type="protein sequence ID" value="TLD70850.1"/>
    <property type="molecule type" value="Genomic_DNA"/>
</dbReference>
<dbReference type="GO" id="GO:0016811">
    <property type="term" value="F:hydrolase activity, acting on carbon-nitrogen (but not peptide) bonds, in linear amides"/>
    <property type="evidence" value="ECO:0007669"/>
    <property type="project" value="TreeGrafter"/>
</dbReference>
<dbReference type="SUPFAM" id="SSF102215">
    <property type="entry name" value="Creatininase"/>
    <property type="match status" value="1"/>
</dbReference>
<comment type="caution">
    <text evidence="6">The sequence shown here is derived from an EMBL/GenBank/DDBJ whole genome shotgun (WGS) entry which is preliminary data.</text>
</comment>
<dbReference type="GO" id="GO:0046872">
    <property type="term" value="F:metal ion binding"/>
    <property type="evidence" value="ECO:0007669"/>
    <property type="project" value="UniProtKB-KW"/>
</dbReference>